<dbReference type="SUPFAM" id="SSF53822">
    <property type="entry name" value="Periplasmic binding protein-like I"/>
    <property type="match status" value="1"/>
</dbReference>
<dbReference type="InterPro" id="IPR028081">
    <property type="entry name" value="Leu-bd"/>
</dbReference>
<dbReference type="InterPro" id="IPR051010">
    <property type="entry name" value="BCAA_transport"/>
</dbReference>
<dbReference type="PROSITE" id="PS51257">
    <property type="entry name" value="PROKAR_LIPOPROTEIN"/>
    <property type="match status" value="1"/>
</dbReference>
<dbReference type="PANTHER" id="PTHR30483">
    <property type="entry name" value="LEUCINE-SPECIFIC-BINDING PROTEIN"/>
    <property type="match status" value="1"/>
</dbReference>
<gene>
    <name evidence="7" type="ORF">GCM10009681_55490</name>
</gene>
<accession>A0ABN2L7F0</accession>
<comment type="caution">
    <text evidence="7">The sequence shown here is derived from an EMBL/GenBank/DDBJ whole genome shotgun (WGS) entry which is preliminary data.</text>
</comment>
<name>A0ABN2L7F0_9ACTN</name>
<dbReference type="EMBL" id="BAAALS010000052">
    <property type="protein sequence ID" value="GAA1777095.1"/>
    <property type="molecule type" value="Genomic_DNA"/>
</dbReference>
<comment type="similarity">
    <text evidence="1">Belongs to the leucine-binding protein family.</text>
</comment>
<keyword evidence="3 5" id="KW-0732">Signal</keyword>
<reference evidence="8" key="1">
    <citation type="journal article" date="2019" name="Int. J. Syst. Evol. Microbiol.">
        <title>The Global Catalogue of Microorganisms (GCM) 10K type strain sequencing project: providing services to taxonomists for standard genome sequencing and annotation.</title>
        <authorList>
            <consortium name="The Broad Institute Genomics Platform"/>
            <consortium name="The Broad Institute Genome Sequencing Center for Infectious Disease"/>
            <person name="Wu L."/>
            <person name="Ma J."/>
        </authorList>
    </citation>
    <scope>NUCLEOTIDE SEQUENCE [LARGE SCALE GENOMIC DNA]</scope>
    <source>
        <strain evidence="8">JCM 13249</strain>
    </source>
</reference>
<dbReference type="PRINTS" id="PR00337">
    <property type="entry name" value="LEUILEVALBP"/>
</dbReference>
<keyword evidence="4" id="KW-0029">Amino-acid transport</keyword>
<proteinExistence type="inferred from homology"/>
<evidence type="ECO:0000256" key="3">
    <source>
        <dbReference type="ARBA" id="ARBA00022729"/>
    </source>
</evidence>
<dbReference type="RefSeq" id="WP_344088504.1">
    <property type="nucleotide sequence ID" value="NZ_BAAALS010000052.1"/>
</dbReference>
<keyword evidence="2" id="KW-0813">Transport</keyword>
<dbReference type="Pfam" id="PF13458">
    <property type="entry name" value="Peripla_BP_6"/>
    <property type="match status" value="1"/>
</dbReference>
<dbReference type="InterPro" id="IPR000709">
    <property type="entry name" value="Leu_Ile_Val-bd"/>
</dbReference>
<dbReference type="Gene3D" id="3.40.50.2300">
    <property type="match status" value="2"/>
</dbReference>
<evidence type="ECO:0000259" key="6">
    <source>
        <dbReference type="Pfam" id="PF13458"/>
    </source>
</evidence>
<sequence length="401" mass="41300">MRRSFSVPLSIATVAAVMLAAVGCDSTSSSGTSGSDPIKVGVIVSLTGNYAPLGSEDRKSIELAVEQINEKGGLLGRKIELTVKDDKSQPDQSVLAFNEFKGAGVVAVIGSPFSNSALATIPQVDRAKIPYISLTPADEQVKPVHPNVFVVPATAGTYGERILQYYQAQGYTKVAVAYDTKSSYAQAGFAGMQAKAATYGVSLVATEQFQTTTTEFSAVLNRVKSSGAQALTVWATGAPAVAFAKQYPTAGLGIPLMFTGAQASTLWLQPTGAAAEGVYLASSVSVVGDALPAGALKQAIDEMAVPFAAKHGYPPPQFAGDGYTGVKLLAAAVTGAGSTDPEKIRSALEGLTLTTPNGTYRYSATDHAGLAATYIAVVVVKDGKFQATDWARAQLATVAGG</sequence>
<dbReference type="PANTHER" id="PTHR30483:SF38">
    <property type="entry name" value="BLR7848 PROTEIN"/>
    <property type="match status" value="1"/>
</dbReference>
<feature type="domain" description="Leucine-binding protein" evidence="6">
    <location>
        <begin position="37"/>
        <end position="383"/>
    </location>
</feature>
<evidence type="ECO:0000313" key="7">
    <source>
        <dbReference type="EMBL" id="GAA1777095.1"/>
    </source>
</evidence>
<organism evidence="7 8">
    <name type="scientific">Luedemannella helvata</name>
    <dbReference type="NCBI Taxonomy" id="349315"/>
    <lineage>
        <taxon>Bacteria</taxon>
        <taxon>Bacillati</taxon>
        <taxon>Actinomycetota</taxon>
        <taxon>Actinomycetes</taxon>
        <taxon>Micromonosporales</taxon>
        <taxon>Micromonosporaceae</taxon>
        <taxon>Luedemannella</taxon>
    </lineage>
</organism>
<protein>
    <submittedName>
        <fullName evidence="7">ABC transporter substrate-binding protein</fullName>
    </submittedName>
</protein>
<dbReference type="Proteomes" id="UP001500655">
    <property type="component" value="Unassembled WGS sequence"/>
</dbReference>
<evidence type="ECO:0000256" key="1">
    <source>
        <dbReference type="ARBA" id="ARBA00010062"/>
    </source>
</evidence>
<evidence type="ECO:0000256" key="5">
    <source>
        <dbReference type="SAM" id="SignalP"/>
    </source>
</evidence>
<evidence type="ECO:0000256" key="2">
    <source>
        <dbReference type="ARBA" id="ARBA00022448"/>
    </source>
</evidence>
<dbReference type="InterPro" id="IPR028082">
    <property type="entry name" value="Peripla_BP_I"/>
</dbReference>
<dbReference type="CDD" id="cd06333">
    <property type="entry name" value="PBP1_ABC_RPA1789-like"/>
    <property type="match status" value="1"/>
</dbReference>
<evidence type="ECO:0000313" key="8">
    <source>
        <dbReference type="Proteomes" id="UP001500655"/>
    </source>
</evidence>
<feature type="signal peptide" evidence="5">
    <location>
        <begin position="1"/>
        <end position="20"/>
    </location>
</feature>
<feature type="chain" id="PRO_5046026610" evidence="5">
    <location>
        <begin position="21"/>
        <end position="401"/>
    </location>
</feature>
<keyword evidence="8" id="KW-1185">Reference proteome</keyword>
<evidence type="ECO:0000256" key="4">
    <source>
        <dbReference type="ARBA" id="ARBA00022970"/>
    </source>
</evidence>